<name>A0A915YB09_9BACT</name>
<sequence>MEKKKVAFFLIKALSNIDRLAFRQKIKCGKTTKNAERHEKLFSYLEKAVNLDDIDEINSTKLAKALKLSSSKKLTPLYGELIDDIKRYLIFSELGQEELLQELLLQKALCKREESEYIEVLHQSIRDRISTTTKTTPSPQEYQQYAAFYKSLYSHPNTNTRKNEALGYLNLSEANLDTSYWISKLRLLIEKANRGIVLAHEKYLLKELPVLPNLTQYTHNDNSHILSIYSRVYQFALAPFQHEDLQEVLTLITNHSPTIPKEDKERIFNFLMGIIGYYIPLKECNLSSYDIYQVYKIGFTNLWLVQDDGSIYFEDFINMLFLAFDFKDSVLLETIDSDYEQYIPEGYHPFVSMLSRSYNFFLHEKWEAVLKAFSNQELPNKAHRLHFIVQRNIIEIKTLFQAFIKDKIELGDIPSYLEKHHRFIQRKEAYSEQKKLRNFNFLKLLKRLYTYLTKRITFNFDKEEARKEITKWISDVEKTGANTINQPWLKSIGETLLQEVQIPSAQSNY</sequence>
<keyword evidence="2" id="KW-1185">Reference proteome</keyword>
<dbReference type="AlphaFoldDB" id="A0A915YB09"/>
<dbReference type="Proteomes" id="UP001060919">
    <property type="component" value="Chromosome"/>
</dbReference>
<reference evidence="1" key="1">
    <citation type="submission" date="2022-09" db="EMBL/GenBank/DDBJ databases">
        <title>Aureispira anguillicida sp. nov., isolated from Leptocephalus of Japanese eel Anguilla japonica.</title>
        <authorList>
            <person name="Yuasa K."/>
            <person name="Mekata T."/>
            <person name="Ikunari K."/>
        </authorList>
    </citation>
    <scope>NUCLEOTIDE SEQUENCE</scope>
    <source>
        <strain evidence="1">EL160426</strain>
    </source>
</reference>
<organism evidence="1 2">
    <name type="scientific">Aureispira anguillae</name>
    <dbReference type="NCBI Taxonomy" id="2864201"/>
    <lineage>
        <taxon>Bacteria</taxon>
        <taxon>Pseudomonadati</taxon>
        <taxon>Bacteroidota</taxon>
        <taxon>Saprospiria</taxon>
        <taxon>Saprospirales</taxon>
        <taxon>Saprospiraceae</taxon>
        <taxon>Aureispira</taxon>
    </lineage>
</organism>
<dbReference type="RefSeq" id="WP_264791128.1">
    <property type="nucleotide sequence ID" value="NZ_AP026867.1"/>
</dbReference>
<protein>
    <submittedName>
        <fullName evidence="1">Uncharacterized protein</fullName>
    </submittedName>
</protein>
<proteinExistence type="predicted"/>
<dbReference type="KEGG" id="aup:AsAng_0004700"/>
<evidence type="ECO:0000313" key="1">
    <source>
        <dbReference type="EMBL" id="BDS09765.1"/>
    </source>
</evidence>
<evidence type="ECO:0000313" key="2">
    <source>
        <dbReference type="Proteomes" id="UP001060919"/>
    </source>
</evidence>
<dbReference type="EMBL" id="AP026867">
    <property type="protein sequence ID" value="BDS09765.1"/>
    <property type="molecule type" value="Genomic_DNA"/>
</dbReference>
<accession>A0A915YB09</accession>
<gene>
    <name evidence="1" type="ORF">AsAng_0004700</name>
</gene>